<dbReference type="EMBL" id="JACHGW010000003">
    <property type="protein sequence ID" value="MBB6051666.1"/>
    <property type="molecule type" value="Genomic_DNA"/>
</dbReference>
<dbReference type="PANTHER" id="PTHR38478:SF1">
    <property type="entry name" value="ZINC DEPENDENT METALLOPROTEASE DOMAIN LIPOPROTEIN"/>
    <property type="match status" value="1"/>
</dbReference>
<organism evidence="5 6">
    <name type="scientific">Armatimonas rosea</name>
    <dbReference type="NCBI Taxonomy" id="685828"/>
    <lineage>
        <taxon>Bacteria</taxon>
        <taxon>Bacillati</taxon>
        <taxon>Armatimonadota</taxon>
        <taxon>Armatimonadia</taxon>
        <taxon>Armatimonadales</taxon>
        <taxon>Armatimonadaceae</taxon>
        <taxon>Armatimonas</taxon>
    </lineage>
</organism>
<feature type="region of interest" description="Disordered" evidence="1">
    <location>
        <begin position="23"/>
        <end position="42"/>
    </location>
</feature>
<feature type="signal peptide" evidence="2">
    <location>
        <begin position="1"/>
        <end position="24"/>
    </location>
</feature>
<evidence type="ECO:0000259" key="3">
    <source>
        <dbReference type="Pfam" id="PF16313"/>
    </source>
</evidence>
<evidence type="ECO:0000259" key="4">
    <source>
        <dbReference type="Pfam" id="PF17148"/>
    </source>
</evidence>
<dbReference type="InterPro" id="IPR024079">
    <property type="entry name" value="MetalloPept_cat_dom_sf"/>
</dbReference>
<evidence type="ECO:0000313" key="6">
    <source>
        <dbReference type="Proteomes" id="UP000520814"/>
    </source>
</evidence>
<dbReference type="Pfam" id="PF17148">
    <property type="entry name" value="DUF5117"/>
    <property type="match status" value="1"/>
</dbReference>
<dbReference type="InterPro" id="IPR033413">
    <property type="entry name" value="DUF5117"/>
</dbReference>
<dbReference type="Gene3D" id="3.40.390.10">
    <property type="entry name" value="Collagenase (Catalytic Domain)"/>
    <property type="match status" value="1"/>
</dbReference>
<sequence>MNRTLPLSALVFALTLASHAPTLAQPPAPKTATPAPTQPPASTQKILFSNKAQQGQVKKINAVATFTVEGPNGQKVTLEFKEQDRVNYNAVAANGEITYETHTDSVQQFLNGNKLPDDPNMGKDVDTYVIKPDGTLVSFKSSKTEKDDDHSDERLYVATSVGFSDKQVAPGEKWTREYKADANMGLVEGKGEYEFQALEEKNGILCARIGVTYTENSGKNPISTKGLIWIEPASGDDVASDIVVTNIPFGDGDVVTASFKSNRESGGPLPEDIVKKAQASLKAEQSAIKAQAPKVEAAKPKTIDEVVKDYEKLPGVVTLWRKREESGKDTIYAEVREDQLDKLLLLQATFSTGDAEHAISGDPIADFVFQLTKSPDDKLYLAVPNTNYQTQAGTPLEKSLKRSMPPLSFLQTFKIEAKQADRKSLLIDLSEFFKSDFLGIGFAFSGMPPIPGLMAGPTGGGMGLDREKTYVLSVKNFPENLVVTSQYHFVRGLSPMMTNTPTLGDPRSAPVQVTFNLSALPVGNGYIPRYYDTRIGFFTTDFQSLDRDDKLDLTKRFITRWDLRKKNPEAAVSEPVKPIVFWLDNAIPEDYRKPLASAILSWNPVLEKTGFKDAIQVKQMPDKPSEDEVKKGLVPTDTADMRFNVIRWVVSPNPADSYAVALARHNPLTGQILNASITVDAGMAQITKVEHKDIVSPEAAFARIAEYENHDDTKLAGQSKLRCEYGHAAQTNAYFGLLASSLLAEGKISQKDYVAQFLQDVVTHEFGHILGLRHNFVASTQYSLAQLSDPKVVPNGKPIAASVMDYNPVNIAALKVSGVPFWSLSPGVYDQWAIQYGYGTVPTATKPDDELPVLKQIARRSGEPGLIYNTDFEADSFDPTITRFDSTSNPLDYWERIMQTSQELLGKLESRVKPGESYVEFSRQVQLTLNMMAQGSAQASRYIGAQQVRRSFKGDAGQKPNLKPVEAAQQKRALDLLAKYILAPGALKLPQGYLEKMTVDLAPIESRPSEFFVGEVIANLQKSVVRRLLSSQTLMRVASNEYKTGDPSKALTQPLLFKTVADAVWSELATKQNVSYQRRHIQRQHVESLITLASSSATDDSRMLAAAHLRMLREKLKAAQAIPTLDEYTRLHYTDLSEKIQRQLDAKVNLGGGGGGGLGMLFGRPGK</sequence>
<comment type="caution">
    <text evidence="5">The sequence shown here is derived from an EMBL/GenBank/DDBJ whole genome shotgun (WGS) entry which is preliminary data.</text>
</comment>
<dbReference type="PANTHER" id="PTHR38478">
    <property type="entry name" value="PEPTIDASE M1A AND M12B"/>
    <property type="match status" value="1"/>
</dbReference>
<dbReference type="CDD" id="cd04276">
    <property type="entry name" value="ZnMc_MMP_like_2"/>
    <property type="match status" value="1"/>
</dbReference>
<evidence type="ECO:0008006" key="7">
    <source>
        <dbReference type="Google" id="ProtNLM"/>
    </source>
</evidence>
<dbReference type="AlphaFoldDB" id="A0A7W9SS19"/>
<proteinExistence type="predicted"/>
<evidence type="ECO:0000313" key="5">
    <source>
        <dbReference type="EMBL" id="MBB6051666.1"/>
    </source>
</evidence>
<dbReference type="RefSeq" id="WP_184199094.1">
    <property type="nucleotide sequence ID" value="NZ_JACHGW010000003.1"/>
</dbReference>
<feature type="chain" id="PRO_5030601220" description="DUF5117 domain-containing protein" evidence="2">
    <location>
        <begin position="25"/>
        <end position="1167"/>
    </location>
</feature>
<feature type="domain" description="EcxA zinc-binding" evidence="3">
    <location>
        <begin position="750"/>
        <end position="1070"/>
    </location>
</feature>
<protein>
    <recommendedName>
        <fullName evidence="7">DUF5117 domain-containing protein</fullName>
    </recommendedName>
</protein>
<keyword evidence="6" id="KW-1185">Reference proteome</keyword>
<feature type="compositionally biased region" description="Low complexity" evidence="1">
    <location>
        <begin position="30"/>
        <end position="42"/>
    </location>
</feature>
<evidence type="ECO:0000256" key="2">
    <source>
        <dbReference type="SAM" id="SignalP"/>
    </source>
</evidence>
<reference evidence="5 6" key="1">
    <citation type="submission" date="2020-08" db="EMBL/GenBank/DDBJ databases">
        <title>Genomic Encyclopedia of Type Strains, Phase IV (KMG-IV): sequencing the most valuable type-strain genomes for metagenomic binning, comparative biology and taxonomic classification.</title>
        <authorList>
            <person name="Goeker M."/>
        </authorList>
    </citation>
    <scope>NUCLEOTIDE SEQUENCE [LARGE SCALE GENOMIC DNA]</scope>
    <source>
        <strain evidence="5 6">DSM 23562</strain>
    </source>
</reference>
<dbReference type="GO" id="GO:0008237">
    <property type="term" value="F:metallopeptidase activity"/>
    <property type="evidence" value="ECO:0007669"/>
    <property type="project" value="InterPro"/>
</dbReference>
<dbReference type="InterPro" id="IPR034032">
    <property type="entry name" value="Zn_MMP-like_bac"/>
</dbReference>
<dbReference type="SUPFAM" id="SSF55486">
    <property type="entry name" value="Metalloproteases ('zincins'), catalytic domain"/>
    <property type="match status" value="1"/>
</dbReference>
<dbReference type="Proteomes" id="UP000520814">
    <property type="component" value="Unassembled WGS sequence"/>
</dbReference>
<dbReference type="InterPro" id="IPR032534">
    <property type="entry name" value="EcxA_zinc-bd"/>
</dbReference>
<gene>
    <name evidence="5" type="ORF">HNQ39_003476</name>
</gene>
<evidence type="ECO:0000256" key="1">
    <source>
        <dbReference type="SAM" id="MobiDB-lite"/>
    </source>
</evidence>
<name>A0A7W9SS19_ARMRO</name>
<keyword evidence="2" id="KW-0732">Signal</keyword>
<dbReference type="Pfam" id="PF16313">
    <property type="entry name" value="DUF4953"/>
    <property type="match status" value="1"/>
</dbReference>
<accession>A0A7W9SS19</accession>
<feature type="domain" description="DUF5117" evidence="4">
    <location>
        <begin position="361"/>
        <end position="566"/>
    </location>
</feature>